<evidence type="ECO:0000256" key="1">
    <source>
        <dbReference type="ARBA" id="ARBA00002154"/>
    </source>
</evidence>
<name>A0A6H5IM18_9HYME</name>
<evidence type="ECO:0000256" key="7">
    <source>
        <dbReference type="ARBA" id="ARBA00023034"/>
    </source>
</evidence>
<dbReference type="GO" id="GO:0000139">
    <property type="term" value="C:Golgi membrane"/>
    <property type="evidence" value="ECO:0007669"/>
    <property type="project" value="UniProtKB-SubCell"/>
</dbReference>
<organism evidence="10 11">
    <name type="scientific">Trichogramma brassicae</name>
    <dbReference type="NCBI Taxonomy" id="86971"/>
    <lineage>
        <taxon>Eukaryota</taxon>
        <taxon>Metazoa</taxon>
        <taxon>Ecdysozoa</taxon>
        <taxon>Arthropoda</taxon>
        <taxon>Hexapoda</taxon>
        <taxon>Insecta</taxon>
        <taxon>Pterygota</taxon>
        <taxon>Neoptera</taxon>
        <taxon>Endopterygota</taxon>
        <taxon>Hymenoptera</taxon>
        <taxon>Apocrita</taxon>
        <taxon>Proctotrupomorpha</taxon>
        <taxon>Chalcidoidea</taxon>
        <taxon>Trichogrammatidae</taxon>
        <taxon>Trichogramma</taxon>
    </lineage>
</organism>
<feature type="transmembrane region" description="Helical" evidence="9">
    <location>
        <begin position="6"/>
        <end position="28"/>
    </location>
</feature>
<keyword evidence="8 9" id="KW-0472">Membrane</keyword>
<protein>
    <recommendedName>
        <fullName evidence="9">Protein kish</fullName>
    </recommendedName>
</protein>
<dbReference type="PANTHER" id="PTHR13229">
    <property type="entry name" value="PROTEIN KISH-A"/>
    <property type="match status" value="1"/>
</dbReference>
<dbReference type="Proteomes" id="UP000479190">
    <property type="component" value="Unassembled WGS sequence"/>
</dbReference>
<keyword evidence="5" id="KW-0732">Signal</keyword>
<comment type="function">
    <text evidence="1 9">Involved in the early part of the secretory pathway.</text>
</comment>
<keyword evidence="11" id="KW-1185">Reference proteome</keyword>
<accession>A0A6H5IM18</accession>
<reference evidence="10 11" key="1">
    <citation type="submission" date="2020-02" db="EMBL/GenBank/DDBJ databases">
        <authorList>
            <person name="Ferguson B K."/>
        </authorList>
    </citation>
    <scope>NUCLEOTIDE SEQUENCE [LARGE SCALE GENOMIC DNA]</scope>
</reference>
<comment type="similarity">
    <text evidence="3 9">Belongs to the KISH family.</text>
</comment>
<keyword evidence="7" id="KW-0333">Golgi apparatus</keyword>
<dbReference type="InterPro" id="IPR009653">
    <property type="entry name" value="Ksh1"/>
</dbReference>
<keyword evidence="4 9" id="KW-0812">Transmembrane</keyword>
<evidence type="ECO:0000256" key="4">
    <source>
        <dbReference type="ARBA" id="ARBA00022692"/>
    </source>
</evidence>
<evidence type="ECO:0000313" key="10">
    <source>
        <dbReference type="EMBL" id="CAB0037657.1"/>
    </source>
</evidence>
<dbReference type="Pfam" id="PF06842">
    <property type="entry name" value="DUF1242"/>
    <property type="match status" value="1"/>
</dbReference>
<dbReference type="InterPro" id="IPR051523">
    <property type="entry name" value="KISH_domain"/>
</dbReference>
<evidence type="ECO:0000256" key="5">
    <source>
        <dbReference type="ARBA" id="ARBA00022729"/>
    </source>
</evidence>
<keyword evidence="6 9" id="KW-1133">Transmembrane helix</keyword>
<evidence type="ECO:0000256" key="2">
    <source>
        <dbReference type="ARBA" id="ARBA00004614"/>
    </source>
</evidence>
<sequence>MIALFNFQSLLTIILLTICTSVYVRSLFPAMLDKKKEGLPGIFWKCSRIGERKSQYVAGFCILMSISILFFT</sequence>
<dbReference type="AlphaFoldDB" id="A0A6H5IM18"/>
<dbReference type="OrthoDB" id="10034655at2759"/>
<proteinExistence type="inferred from homology"/>
<feature type="transmembrane region" description="Helical" evidence="9">
    <location>
        <begin position="54"/>
        <end position="71"/>
    </location>
</feature>
<evidence type="ECO:0000256" key="3">
    <source>
        <dbReference type="ARBA" id="ARBA00008961"/>
    </source>
</evidence>
<gene>
    <name evidence="10" type="ORF">TBRA_LOCUS9474</name>
</gene>
<evidence type="ECO:0000313" key="11">
    <source>
        <dbReference type="Proteomes" id="UP000479190"/>
    </source>
</evidence>
<evidence type="ECO:0000256" key="6">
    <source>
        <dbReference type="ARBA" id="ARBA00022989"/>
    </source>
</evidence>
<comment type="subcellular location">
    <subcellularLocation>
        <location evidence="2">Golgi apparatus membrane</location>
        <topology evidence="2">Single-pass type I membrane protein</topology>
    </subcellularLocation>
</comment>
<evidence type="ECO:0000256" key="9">
    <source>
        <dbReference type="RuleBase" id="RU910717"/>
    </source>
</evidence>
<evidence type="ECO:0000256" key="8">
    <source>
        <dbReference type="ARBA" id="ARBA00023136"/>
    </source>
</evidence>
<comment type="caution">
    <text evidence="9">Lacks conserved residue(s) required for the propagation of feature annotation.</text>
</comment>
<dbReference type="EMBL" id="CADCXV010000863">
    <property type="protein sequence ID" value="CAB0037657.1"/>
    <property type="molecule type" value="Genomic_DNA"/>
</dbReference>